<evidence type="ECO:0000256" key="1">
    <source>
        <dbReference type="SAM" id="MobiDB-lite"/>
    </source>
</evidence>
<dbReference type="Proteomes" id="UP000202629">
    <property type="component" value="Segment"/>
</dbReference>
<accession>A0A142K853</accession>
<dbReference type="RefSeq" id="YP_009304252.1">
    <property type="nucleotide sequence ID" value="NC_031266.1"/>
</dbReference>
<organism evidence="2 3">
    <name type="scientific">Mycobacterium phage Phrann</name>
    <dbReference type="NCBI Taxonomy" id="1821541"/>
    <lineage>
        <taxon>Viruses</taxon>
        <taxon>Duplodnaviria</taxon>
        <taxon>Heunggongvirae</taxon>
        <taxon>Uroviricota</taxon>
        <taxon>Caudoviricetes</taxon>
        <taxon>Nclasvirinae</taxon>
        <taxon>Charlievirus</taxon>
        <taxon>Charlievirus phrann</taxon>
    </lineage>
</organism>
<dbReference type="GeneID" id="29126457"/>
<evidence type="ECO:0000313" key="2">
    <source>
        <dbReference type="EMBL" id="AMS02286.1"/>
    </source>
</evidence>
<feature type="region of interest" description="Disordered" evidence="1">
    <location>
        <begin position="131"/>
        <end position="175"/>
    </location>
</feature>
<name>A0A142K853_9CAUD</name>
<dbReference type="EMBL" id="KU935731">
    <property type="protein sequence ID" value="AMS02286.1"/>
    <property type="molecule type" value="Genomic_DNA"/>
</dbReference>
<dbReference type="OrthoDB" id="4926at10239"/>
<proteinExistence type="predicted"/>
<dbReference type="KEGG" id="vg:29126457"/>
<gene>
    <name evidence="2" type="primary">60</name>
    <name evidence="2" type="ORF">SEA_PHRANN_60</name>
</gene>
<keyword evidence="3" id="KW-1185">Reference proteome</keyword>
<evidence type="ECO:0000313" key="3">
    <source>
        <dbReference type="Proteomes" id="UP000202629"/>
    </source>
</evidence>
<reference evidence="3" key="1">
    <citation type="submission" date="2016-03" db="EMBL/GenBank/DDBJ databases">
        <authorList>
            <person name="Ploux O."/>
        </authorList>
    </citation>
    <scope>NUCLEOTIDE SEQUENCE [LARGE SCALE GENOMIC DNA]</scope>
</reference>
<sequence>MTVRIRSIKPEFWRSEDISAIEEWGTRLLFIGLWSYVDDNGVGLDRVPLIAADLFADDLARDPRETLARVSRGLQQLSAAGRIVRYTLDGKQFLYVNNWEKHQRIDRPNKPRYPLPDPSTCEYMDTRETLASMSRDPRETPSTGTGEQGNRGTGETPQTPHDEPAPPLPATRRTGAEVARARFAAIPTESSPLAKQIARSYSDSLDTPIDAKTLGEISTHLDRCLRAGQTPEAIAAGIQLWGESDSFAPSQIPKYVTKAAAARSRRGVGRPTLKAVATHEVAEQLAAQLEAQQS</sequence>
<evidence type="ECO:0008006" key="4">
    <source>
        <dbReference type="Google" id="ProtNLM"/>
    </source>
</evidence>
<protein>
    <recommendedName>
        <fullName evidence="4">Helix-turn-helix DNA binding domain protein</fullName>
    </recommendedName>
</protein>